<dbReference type="CDD" id="cd23767">
    <property type="entry name" value="IQCD"/>
    <property type="match status" value="1"/>
</dbReference>
<evidence type="ECO:0000313" key="6">
    <source>
        <dbReference type="EMBL" id="KAJ4969242.1"/>
    </source>
</evidence>
<dbReference type="SMART" id="SM00015">
    <property type="entry name" value="IQ"/>
    <property type="match status" value="1"/>
</dbReference>
<protein>
    <recommendedName>
        <fullName evidence="5">DUF4005 domain-containing protein</fullName>
    </recommendedName>
</protein>
<dbReference type="Gene3D" id="1.20.5.190">
    <property type="match status" value="1"/>
</dbReference>
<proteinExistence type="inferred from homology"/>
<evidence type="ECO:0000256" key="2">
    <source>
        <dbReference type="ARBA" id="ARBA00024341"/>
    </source>
</evidence>
<reference evidence="6" key="1">
    <citation type="journal article" date="2023" name="Plant J.">
        <title>The genome of the king protea, Protea cynaroides.</title>
        <authorList>
            <person name="Chang J."/>
            <person name="Duong T.A."/>
            <person name="Schoeman C."/>
            <person name="Ma X."/>
            <person name="Roodt D."/>
            <person name="Barker N."/>
            <person name="Li Z."/>
            <person name="Van de Peer Y."/>
            <person name="Mizrachi E."/>
        </authorList>
    </citation>
    <scope>NUCLEOTIDE SEQUENCE</scope>
    <source>
        <tissue evidence="6">Young leaves</tissue>
    </source>
</reference>
<sequence>MSFYSEMADYMIGEGQDTNAKVMGKKGSWFSAIKRVFTPNSKEKQLHDGSEKQKNAKEKKKWGLGRLKDGKNNSLIPLHREPSSIEKILRDVEKDLQMPKKYSELSSEQRPSTANPTLSEQLPRRTMHPMSSEQRPRTPPPVPSAVVNHHNEAIISSSRITPKNQQAMRSPVITLKNHQTSAIKIQAAFRGYMARRSFRALKGLVRLQGVMRGQSVKRQTMNAMKHMQLLVRVQSQIQSRRIQMLDNQAQQHQNLHKIDNDLESSLAKWTTTQPSETGYSEEWDDSVLTKEEIEARLQRKLDAVIKRERALAYAYSNQLWKATPKSAQAALMEIRSGGLPWWWNWVGRELPGYPSEIHAVMHTRADPSHLTPPRPLPDPKQRPQSSNSKQSKLGFNNNPETITPRSSKSTVPWKTTTMQANSSTPVRHIKPSGTGAADQLSLDVPLRDDESLTSCPPFSVPNYMVPTVSAKAKVRAYSNPKERHPATGHDRKRRLSFPLTQSIGSLRWNKGSLFSSKDTNSSYRMLGKNDTMHSIGNVSIDSTVSLPVGVGRKPFKRFV</sequence>
<organism evidence="6 7">
    <name type="scientific">Protea cynaroides</name>
    <dbReference type="NCBI Taxonomy" id="273540"/>
    <lineage>
        <taxon>Eukaryota</taxon>
        <taxon>Viridiplantae</taxon>
        <taxon>Streptophyta</taxon>
        <taxon>Embryophyta</taxon>
        <taxon>Tracheophyta</taxon>
        <taxon>Spermatophyta</taxon>
        <taxon>Magnoliopsida</taxon>
        <taxon>Proteales</taxon>
        <taxon>Proteaceae</taxon>
        <taxon>Protea</taxon>
    </lineage>
</organism>
<dbReference type="Proteomes" id="UP001141806">
    <property type="component" value="Unassembled WGS sequence"/>
</dbReference>
<dbReference type="EMBL" id="JAMYWD010000006">
    <property type="protein sequence ID" value="KAJ4969242.1"/>
    <property type="molecule type" value="Genomic_DNA"/>
</dbReference>
<dbReference type="AlphaFoldDB" id="A0A9Q0KEZ2"/>
<name>A0A9Q0KEZ2_9MAGN</name>
<evidence type="ECO:0000256" key="3">
    <source>
        <dbReference type="ARBA" id="ARBA00024378"/>
    </source>
</evidence>
<evidence type="ECO:0000259" key="5">
    <source>
        <dbReference type="Pfam" id="PF13178"/>
    </source>
</evidence>
<evidence type="ECO:0000313" key="7">
    <source>
        <dbReference type="Proteomes" id="UP001141806"/>
    </source>
</evidence>
<dbReference type="PANTHER" id="PTHR32295:SF113">
    <property type="entry name" value="PROTEIN IQ-DOMAIN 14"/>
    <property type="match status" value="1"/>
</dbReference>
<dbReference type="Pfam" id="PF13178">
    <property type="entry name" value="DUF4005"/>
    <property type="match status" value="1"/>
</dbReference>
<keyword evidence="7" id="KW-1185">Reference proteome</keyword>
<evidence type="ECO:0000256" key="1">
    <source>
        <dbReference type="ARBA" id="ARBA00022860"/>
    </source>
</evidence>
<feature type="region of interest" description="Disordered" evidence="4">
    <location>
        <begin position="365"/>
        <end position="439"/>
    </location>
</feature>
<dbReference type="Pfam" id="PF00612">
    <property type="entry name" value="IQ"/>
    <property type="match status" value="1"/>
</dbReference>
<feature type="region of interest" description="Disordered" evidence="4">
    <location>
        <begin position="40"/>
        <end position="77"/>
    </location>
</feature>
<evidence type="ECO:0000256" key="4">
    <source>
        <dbReference type="SAM" id="MobiDB-lite"/>
    </source>
</evidence>
<feature type="region of interest" description="Disordered" evidence="4">
    <location>
        <begin position="101"/>
        <end position="144"/>
    </location>
</feature>
<feature type="compositionally biased region" description="Basic and acidic residues" evidence="4">
    <location>
        <begin position="41"/>
        <end position="56"/>
    </location>
</feature>
<comment type="caution">
    <text evidence="6">The sequence shown here is derived from an EMBL/GenBank/DDBJ whole genome shotgun (WGS) entry which is preliminary data.</text>
</comment>
<feature type="compositionally biased region" description="Polar residues" evidence="4">
    <location>
        <begin position="104"/>
        <end position="120"/>
    </location>
</feature>
<comment type="similarity">
    <text evidence="2">Belongs to the IQD family.</text>
</comment>
<dbReference type="InterPro" id="IPR025064">
    <property type="entry name" value="DUF4005"/>
</dbReference>
<dbReference type="OrthoDB" id="753382at2759"/>
<accession>A0A9Q0KEZ2</accession>
<dbReference type="PANTHER" id="PTHR32295">
    <property type="entry name" value="IQ-DOMAIN 5-RELATED"/>
    <property type="match status" value="1"/>
</dbReference>
<dbReference type="InterPro" id="IPR000048">
    <property type="entry name" value="IQ_motif_EF-hand-BS"/>
</dbReference>
<dbReference type="GO" id="GO:0005516">
    <property type="term" value="F:calmodulin binding"/>
    <property type="evidence" value="ECO:0007669"/>
    <property type="project" value="UniProtKB-KW"/>
</dbReference>
<feature type="compositionally biased region" description="Polar residues" evidence="4">
    <location>
        <begin position="385"/>
        <end position="425"/>
    </location>
</feature>
<comment type="subunit">
    <text evidence="3">Binds to multiple calmodulin (CaM) in the presence of Ca(2+) and CaM-like proteins.</text>
</comment>
<dbReference type="PROSITE" id="PS50096">
    <property type="entry name" value="IQ"/>
    <property type="match status" value="1"/>
</dbReference>
<feature type="domain" description="DUF4005" evidence="5">
    <location>
        <begin position="437"/>
        <end position="515"/>
    </location>
</feature>
<keyword evidence="1" id="KW-0112">Calmodulin-binding</keyword>
<gene>
    <name evidence="6" type="ORF">NE237_015943</name>
</gene>